<evidence type="ECO:0008006" key="3">
    <source>
        <dbReference type="Google" id="ProtNLM"/>
    </source>
</evidence>
<gene>
    <name evidence="1" type="ORF">DEW08_00685</name>
</gene>
<reference evidence="2" key="1">
    <citation type="submission" date="2018-05" db="EMBL/GenBank/DDBJ databases">
        <title>Azospirillum thermophila sp. nov., a novel isolated from hot spring.</title>
        <authorList>
            <person name="Zhao Z."/>
        </authorList>
    </citation>
    <scope>NUCLEOTIDE SEQUENCE [LARGE SCALE GENOMIC DNA]</scope>
    <source>
        <strain evidence="2">CFH 70021</strain>
    </source>
</reference>
<dbReference type="Proteomes" id="UP000245629">
    <property type="component" value="Chromosome 1"/>
</dbReference>
<dbReference type="Pfam" id="PF11536">
    <property type="entry name" value="DUF3226"/>
    <property type="match status" value="1"/>
</dbReference>
<evidence type="ECO:0000313" key="1">
    <source>
        <dbReference type="EMBL" id="AWK84900.1"/>
    </source>
</evidence>
<dbReference type="InterPro" id="IPR024508">
    <property type="entry name" value="DUF3226"/>
</dbReference>
<keyword evidence="2" id="KW-1185">Reference proteome</keyword>
<proteinExistence type="predicted"/>
<dbReference type="KEGG" id="azz:DEW08_00685"/>
<dbReference type="RefSeq" id="WP_109323662.1">
    <property type="nucleotide sequence ID" value="NZ_CP029352.1"/>
</dbReference>
<protein>
    <recommendedName>
        <fullName evidence="3">DUF4435 domain-containing protein</fullName>
    </recommendedName>
</protein>
<evidence type="ECO:0000313" key="2">
    <source>
        <dbReference type="Proteomes" id="UP000245629"/>
    </source>
</evidence>
<dbReference type="OrthoDB" id="530493at2"/>
<dbReference type="EMBL" id="CP029352">
    <property type="protein sequence ID" value="AWK84900.1"/>
    <property type="molecule type" value="Genomic_DNA"/>
</dbReference>
<name>A0A2S2CKK6_9PROT</name>
<sequence length="215" mass="23856">MGTANRKHLLVEGHDDLYAIVQLMAAHVPWGNTKEERPVVIEQCGGVENILATGFISTKLKSREVETLGIVVDADADFTTRWARLRSLCLGQFPEIPETVAPGGLVIDNAQGKRLGIWIMPDNSSRGMMETFLGFLVPDGEEPVWRKAQAAVREALELGAKCRDAHLDKSNIHTWLAWQDPPGQSFGTALLQKILDPKSSHAGPFVTWFRTLYRL</sequence>
<accession>A0A2S2CKK6</accession>
<organism evidence="1 2">
    <name type="scientific">Azospirillum thermophilum</name>
    <dbReference type="NCBI Taxonomy" id="2202148"/>
    <lineage>
        <taxon>Bacteria</taxon>
        <taxon>Pseudomonadati</taxon>
        <taxon>Pseudomonadota</taxon>
        <taxon>Alphaproteobacteria</taxon>
        <taxon>Rhodospirillales</taxon>
        <taxon>Azospirillaceae</taxon>
        <taxon>Azospirillum</taxon>
    </lineage>
</organism>
<dbReference type="AlphaFoldDB" id="A0A2S2CKK6"/>